<evidence type="ECO:0000313" key="2">
    <source>
        <dbReference type="Proteomes" id="UP000277580"/>
    </source>
</evidence>
<name>A0A3N4KJI5_9PEZI</name>
<keyword evidence="2" id="KW-1185">Reference proteome</keyword>
<dbReference type="Proteomes" id="UP000277580">
    <property type="component" value="Unassembled WGS sequence"/>
</dbReference>
<dbReference type="AlphaFoldDB" id="A0A3N4KJI5"/>
<accession>A0A3N4KJI5</accession>
<proteinExistence type="predicted"/>
<evidence type="ECO:0000313" key="1">
    <source>
        <dbReference type="EMBL" id="RPB10734.1"/>
    </source>
</evidence>
<gene>
    <name evidence="1" type="ORF">P167DRAFT_547051</name>
</gene>
<sequence length="120" mass="14093">MMDNNGNLAWYFDNWYRKHAYKVLAYIVYEKAKEQLRSPQPRERGWMETGRITKDRNDVKVKEHLAVFAKELEESKALEQLKDPEESVGSEDVDEVREVETVENFGKMGKLEEPEVVVEA</sequence>
<protein>
    <submittedName>
        <fullName evidence="1">Uncharacterized protein</fullName>
    </submittedName>
</protein>
<dbReference type="InParanoid" id="A0A3N4KJI5"/>
<dbReference type="EMBL" id="ML119141">
    <property type="protein sequence ID" value="RPB10734.1"/>
    <property type="molecule type" value="Genomic_DNA"/>
</dbReference>
<reference evidence="1 2" key="1">
    <citation type="journal article" date="2018" name="Nat. Ecol. Evol.">
        <title>Pezizomycetes genomes reveal the molecular basis of ectomycorrhizal truffle lifestyle.</title>
        <authorList>
            <person name="Murat C."/>
            <person name="Payen T."/>
            <person name="Noel B."/>
            <person name="Kuo A."/>
            <person name="Morin E."/>
            <person name="Chen J."/>
            <person name="Kohler A."/>
            <person name="Krizsan K."/>
            <person name="Balestrini R."/>
            <person name="Da Silva C."/>
            <person name="Montanini B."/>
            <person name="Hainaut M."/>
            <person name="Levati E."/>
            <person name="Barry K.W."/>
            <person name="Belfiori B."/>
            <person name="Cichocki N."/>
            <person name="Clum A."/>
            <person name="Dockter R.B."/>
            <person name="Fauchery L."/>
            <person name="Guy J."/>
            <person name="Iotti M."/>
            <person name="Le Tacon F."/>
            <person name="Lindquist E.A."/>
            <person name="Lipzen A."/>
            <person name="Malagnac F."/>
            <person name="Mello A."/>
            <person name="Molinier V."/>
            <person name="Miyauchi S."/>
            <person name="Poulain J."/>
            <person name="Riccioni C."/>
            <person name="Rubini A."/>
            <person name="Sitrit Y."/>
            <person name="Splivallo R."/>
            <person name="Traeger S."/>
            <person name="Wang M."/>
            <person name="Zifcakova L."/>
            <person name="Wipf D."/>
            <person name="Zambonelli A."/>
            <person name="Paolocci F."/>
            <person name="Nowrousian M."/>
            <person name="Ottonello S."/>
            <person name="Baldrian P."/>
            <person name="Spatafora J.W."/>
            <person name="Henrissat B."/>
            <person name="Nagy L.G."/>
            <person name="Aury J.M."/>
            <person name="Wincker P."/>
            <person name="Grigoriev I.V."/>
            <person name="Bonfante P."/>
            <person name="Martin F.M."/>
        </authorList>
    </citation>
    <scope>NUCLEOTIDE SEQUENCE [LARGE SCALE GENOMIC DNA]</scope>
    <source>
        <strain evidence="1 2">CCBAS932</strain>
    </source>
</reference>
<organism evidence="1 2">
    <name type="scientific">Morchella conica CCBAS932</name>
    <dbReference type="NCBI Taxonomy" id="1392247"/>
    <lineage>
        <taxon>Eukaryota</taxon>
        <taxon>Fungi</taxon>
        <taxon>Dikarya</taxon>
        <taxon>Ascomycota</taxon>
        <taxon>Pezizomycotina</taxon>
        <taxon>Pezizomycetes</taxon>
        <taxon>Pezizales</taxon>
        <taxon>Morchellaceae</taxon>
        <taxon>Morchella</taxon>
    </lineage>
</organism>